<gene>
    <name evidence="1" type="ORF">BH720_020330</name>
</gene>
<proteinExistence type="predicted"/>
<accession>A0ACD5GMZ3</accession>
<name>A0ACD5GMZ3_9CYAN</name>
<keyword evidence="2" id="KW-1185">Reference proteome</keyword>
<evidence type="ECO:0000313" key="2">
    <source>
        <dbReference type="Proteomes" id="UP000095472"/>
    </source>
</evidence>
<evidence type="ECO:0000313" key="1">
    <source>
        <dbReference type="EMBL" id="XPM62185.1"/>
    </source>
</evidence>
<protein>
    <submittedName>
        <fullName evidence="1">Uncharacterized protein</fullName>
    </submittedName>
</protein>
<reference evidence="1 2" key="1">
    <citation type="journal article" date="2016" name="Genome Announc.">
        <title>Draft Genome Sequence of the Thermotolerant Cyanobacterium Desertifilum sp. IPPAS B-1220.</title>
        <authorList>
            <person name="Mironov K.S."/>
            <person name="Sinetova M.A."/>
            <person name="Bolatkhan K."/>
            <person name="Zayadan B.K."/>
            <person name="Ustinova V.V."/>
            <person name="Kupriyanova E.V."/>
            <person name="Skrypnik A.N."/>
            <person name="Gogoleva N.E."/>
            <person name="Gogolev Y.V."/>
            <person name="Los D.A."/>
        </authorList>
    </citation>
    <scope>NUCLEOTIDE SEQUENCE [LARGE SCALE GENOMIC DNA]</scope>
    <source>
        <strain evidence="1 2">IPPAS B-1220</strain>
    </source>
</reference>
<dbReference type="EMBL" id="CP182909">
    <property type="protein sequence ID" value="XPM62185.1"/>
    <property type="molecule type" value="Genomic_DNA"/>
</dbReference>
<sequence length="85" mass="9273">MIENVSSTMVGEWLLGTIGAIALLNSAMAVRTWRLLNQRLPLPQAKTGGTPAPPLRVRAWRSPSTIATVKPFTSIGRFVNCLITR</sequence>
<organism evidence="1 2">
    <name type="scientific">Desertifilum tharense IPPAS B-1220</name>
    <dbReference type="NCBI Taxonomy" id="1781255"/>
    <lineage>
        <taxon>Bacteria</taxon>
        <taxon>Bacillati</taxon>
        <taxon>Cyanobacteriota</taxon>
        <taxon>Cyanophyceae</taxon>
        <taxon>Desertifilales</taxon>
        <taxon>Desertifilaceae</taxon>
        <taxon>Desertifilum</taxon>
    </lineage>
</organism>
<dbReference type="Proteomes" id="UP000095472">
    <property type="component" value="Chromosome"/>
</dbReference>